<reference evidence="2" key="1">
    <citation type="journal article" date="2022" name="bioRxiv">
        <title>Sequencing and chromosome-scale assembly of the giantPleurodeles waltlgenome.</title>
        <authorList>
            <person name="Brown T."/>
            <person name="Elewa A."/>
            <person name="Iarovenko S."/>
            <person name="Subramanian E."/>
            <person name="Araus A.J."/>
            <person name="Petzold A."/>
            <person name="Susuki M."/>
            <person name="Suzuki K.-i.T."/>
            <person name="Hayashi T."/>
            <person name="Toyoda A."/>
            <person name="Oliveira C."/>
            <person name="Osipova E."/>
            <person name="Leigh N.D."/>
            <person name="Simon A."/>
            <person name="Yun M.H."/>
        </authorList>
    </citation>
    <scope>NUCLEOTIDE SEQUENCE</scope>
    <source>
        <strain evidence="2">20211129_DDA</strain>
        <tissue evidence="2">Liver</tissue>
    </source>
</reference>
<feature type="region of interest" description="Disordered" evidence="1">
    <location>
        <begin position="49"/>
        <end position="68"/>
    </location>
</feature>
<dbReference type="EMBL" id="JANPWB010000009">
    <property type="protein sequence ID" value="KAJ1153882.1"/>
    <property type="molecule type" value="Genomic_DNA"/>
</dbReference>
<name>A0AAV7RMT7_PLEWA</name>
<proteinExistence type="predicted"/>
<dbReference type="AlphaFoldDB" id="A0AAV7RMT7"/>
<keyword evidence="3" id="KW-1185">Reference proteome</keyword>
<evidence type="ECO:0000313" key="2">
    <source>
        <dbReference type="EMBL" id="KAJ1153882.1"/>
    </source>
</evidence>
<protein>
    <submittedName>
        <fullName evidence="2">Uncharacterized protein</fullName>
    </submittedName>
</protein>
<organism evidence="2 3">
    <name type="scientific">Pleurodeles waltl</name>
    <name type="common">Iberian ribbed newt</name>
    <dbReference type="NCBI Taxonomy" id="8319"/>
    <lineage>
        <taxon>Eukaryota</taxon>
        <taxon>Metazoa</taxon>
        <taxon>Chordata</taxon>
        <taxon>Craniata</taxon>
        <taxon>Vertebrata</taxon>
        <taxon>Euteleostomi</taxon>
        <taxon>Amphibia</taxon>
        <taxon>Batrachia</taxon>
        <taxon>Caudata</taxon>
        <taxon>Salamandroidea</taxon>
        <taxon>Salamandridae</taxon>
        <taxon>Pleurodelinae</taxon>
        <taxon>Pleurodeles</taxon>
    </lineage>
</organism>
<comment type="caution">
    <text evidence="2">The sequence shown here is derived from an EMBL/GenBank/DDBJ whole genome shotgun (WGS) entry which is preliminary data.</text>
</comment>
<sequence length="68" mass="7619">MLFYWAAVGYPSGYLQEALMWPKISSGFDSCASNNEAGYHIAQLYSFNRPHKDKRPSQPCTGNGSWDA</sequence>
<gene>
    <name evidence="2" type="ORF">NDU88_006640</name>
</gene>
<feature type="compositionally biased region" description="Polar residues" evidence="1">
    <location>
        <begin position="58"/>
        <end position="68"/>
    </location>
</feature>
<dbReference type="Proteomes" id="UP001066276">
    <property type="component" value="Chromosome 5"/>
</dbReference>
<evidence type="ECO:0000313" key="3">
    <source>
        <dbReference type="Proteomes" id="UP001066276"/>
    </source>
</evidence>
<evidence type="ECO:0000256" key="1">
    <source>
        <dbReference type="SAM" id="MobiDB-lite"/>
    </source>
</evidence>
<accession>A0AAV7RMT7</accession>